<sequence>MTEKYLVTTQNIHDKDSNDLAVEIVKIYSFNGSDNAFHPAEEDLELSAMSVRSENNQILGSFDCITPKHDYLITELIEKYFNKGLDSLTFGKPQLEEMVPAKERRELLKKYL</sequence>
<accession>A0A4S3B6B7</accession>
<dbReference type="EMBL" id="SDGV01000004">
    <property type="protein sequence ID" value="THB62138.1"/>
    <property type="molecule type" value="Genomic_DNA"/>
</dbReference>
<keyword evidence="2" id="KW-1185">Reference proteome</keyword>
<organism evidence="1 2">
    <name type="scientific">Vagococcus silagei</name>
    <dbReference type="NCBI Taxonomy" id="2508885"/>
    <lineage>
        <taxon>Bacteria</taxon>
        <taxon>Bacillati</taxon>
        <taxon>Bacillota</taxon>
        <taxon>Bacilli</taxon>
        <taxon>Lactobacillales</taxon>
        <taxon>Enterococcaceae</taxon>
        <taxon>Vagococcus</taxon>
    </lineage>
</organism>
<proteinExistence type="predicted"/>
<dbReference type="Proteomes" id="UP000310506">
    <property type="component" value="Unassembled WGS sequence"/>
</dbReference>
<evidence type="ECO:0000313" key="1">
    <source>
        <dbReference type="EMBL" id="THB62138.1"/>
    </source>
</evidence>
<reference evidence="1 2" key="1">
    <citation type="submission" date="2019-01" db="EMBL/GenBank/DDBJ databases">
        <title>Vagococcus silagei sp. nov. isolated from brewer's grain.</title>
        <authorList>
            <person name="Guu J.-R."/>
        </authorList>
    </citation>
    <scope>NUCLEOTIDE SEQUENCE [LARGE SCALE GENOMIC DNA]</scope>
    <source>
        <strain evidence="1 2">2B-2</strain>
    </source>
</reference>
<protein>
    <submittedName>
        <fullName evidence="1">Uncharacterized protein</fullName>
    </submittedName>
</protein>
<dbReference type="RefSeq" id="WP_136136139.1">
    <property type="nucleotide sequence ID" value="NZ_SDGV01000004.1"/>
</dbReference>
<dbReference type="AlphaFoldDB" id="A0A4S3B6B7"/>
<name>A0A4S3B6B7_9ENTE</name>
<gene>
    <name evidence="1" type="ORF">ESZ54_02720</name>
</gene>
<comment type="caution">
    <text evidence="1">The sequence shown here is derived from an EMBL/GenBank/DDBJ whole genome shotgun (WGS) entry which is preliminary data.</text>
</comment>
<evidence type="ECO:0000313" key="2">
    <source>
        <dbReference type="Proteomes" id="UP000310506"/>
    </source>
</evidence>